<name>A0A6A4N8U3_LUPAL</name>
<comment type="caution">
    <text evidence="1">The sequence shown here is derived from an EMBL/GenBank/DDBJ whole genome shotgun (WGS) entry which is preliminary data.</text>
</comment>
<dbReference type="AlphaFoldDB" id="A0A6A4N8U3"/>
<evidence type="ECO:0000313" key="2">
    <source>
        <dbReference type="Proteomes" id="UP000447434"/>
    </source>
</evidence>
<keyword evidence="2" id="KW-1185">Reference proteome</keyword>
<evidence type="ECO:0000313" key="1">
    <source>
        <dbReference type="EMBL" id="KAE9585231.1"/>
    </source>
</evidence>
<organism evidence="1 2">
    <name type="scientific">Lupinus albus</name>
    <name type="common">White lupine</name>
    <name type="synonym">Lupinus termis</name>
    <dbReference type="NCBI Taxonomy" id="3870"/>
    <lineage>
        <taxon>Eukaryota</taxon>
        <taxon>Viridiplantae</taxon>
        <taxon>Streptophyta</taxon>
        <taxon>Embryophyta</taxon>
        <taxon>Tracheophyta</taxon>
        <taxon>Spermatophyta</taxon>
        <taxon>Magnoliopsida</taxon>
        <taxon>eudicotyledons</taxon>
        <taxon>Gunneridae</taxon>
        <taxon>Pentapetalae</taxon>
        <taxon>rosids</taxon>
        <taxon>fabids</taxon>
        <taxon>Fabales</taxon>
        <taxon>Fabaceae</taxon>
        <taxon>Papilionoideae</taxon>
        <taxon>50 kb inversion clade</taxon>
        <taxon>genistoids sensu lato</taxon>
        <taxon>core genistoids</taxon>
        <taxon>Genisteae</taxon>
        <taxon>Lupinus</taxon>
    </lineage>
</organism>
<proteinExistence type="predicted"/>
<accession>A0A6A4N8U3</accession>
<gene>
    <name evidence="1" type="ORF">Lalb_Chr25g0286801</name>
</gene>
<protein>
    <submittedName>
        <fullName evidence="1">Uncharacterized protein</fullName>
    </submittedName>
</protein>
<dbReference type="EMBL" id="WOCE01000025">
    <property type="protein sequence ID" value="KAE9585231.1"/>
    <property type="molecule type" value="Genomic_DNA"/>
</dbReference>
<sequence length="49" mass="5772">MEVHYLLNRKKQIVIKGKIITYMVFVYMKLCVPFKGTKFGYNVEAKTIS</sequence>
<reference evidence="2" key="1">
    <citation type="journal article" date="2020" name="Nat. Commun.">
        <title>Genome sequence of the cluster root forming white lupin.</title>
        <authorList>
            <person name="Hufnagel B."/>
            <person name="Marques A."/>
            <person name="Soriano A."/>
            <person name="Marques L."/>
            <person name="Divol F."/>
            <person name="Doumas P."/>
            <person name="Sallet E."/>
            <person name="Mancinotti D."/>
            <person name="Carrere S."/>
            <person name="Marande W."/>
            <person name="Arribat S."/>
            <person name="Keller J."/>
            <person name="Huneau C."/>
            <person name="Blein T."/>
            <person name="Aime D."/>
            <person name="Laguerre M."/>
            <person name="Taylor J."/>
            <person name="Schubert V."/>
            <person name="Nelson M."/>
            <person name="Geu-Flores F."/>
            <person name="Crespi M."/>
            <person name="Gallardo-Guerrero K."/>
            <person name="Delaux P.-M."/>
            <person name="Salse J."/>
            <person name="Berges H."/>
            <person name="Guyot R."/>
            <person name="Gouzy J."/>
            <person name="Peret B."/>
        </authorList>
    </citation>
    <scope>NUCLEOTIDE SEQUENCE [LARGE SCALE GENOMIC DNA]</scope>
    <source>
        <strain evidence="2">cv. Amiga</strain>
    </source>
</reference>
<dbReference type="Proteomes" id="UP000447434">
    <property type="component" value="Chromosome 25"/>
</dbReference>